<dbReference type="EMBL" id="VYSA01000001">
    <property type="protein sequence ID" value="KAA9110724.1"/>
    <property type="molecule type" value="Genomic_DNA"/>
</dbReference>
<keyword evidence="1 5" id="KW-0489">Methyltransferase</keyword>
<dbReference type="GO" id="GO:0046677">
    <property type="term" value="P:response to antibiotic"/>
    <property type="evidence" value="ECO:0007669"/>
    <property type="project" value="InterPro"/>
</dbReference>
<dbReference type="GO" id="GO:0008649">
    <property type="term" value="F:rRNA methyltransferase activity"/>
    <property type="evidence" value="ECO:0007669"/>
    <property type="project" value="InterPro"/>
</dbReference>
<accession>A0A5J5J6H7</accession>
<feature type="domain" description="tRNA/rRNA methyltransferase SpoU type" evidence="3">
    <location>
        <begin position="131"/>
        <end position="270"/>
    </location>
</feature>
<evidence type="ECO:0000259" key="4">
    <source>
        <dbReference type="Pfam" id="PF04705"/>
    </source>
</evidence>
<feature type="domain" description="Thiostrepton-resistance methylase N-terminal" evidence="4">
    <location>
        <begin position="18"/>
        <end position="125"/>
    </location>
</feature>
<comment type="caution">
    <text evidence="5">The sequence shown here is derived from an EMBL/GenBank/DDBJ whole genome shotgun (WGS) entry which is preliminary data.</text>
</comment>
<organism evidence="5 6">
    <name type="scientific">Microbacterium rhizomatis</name>
    <dbReference type="NCBI Taxonomy" id="1631477"/>
    <lineage>
        <taxon>Bacteria</taxon>
        <taxon>Bacillati</taxon>
        <taxon>Actinomycetota</taxon>
        <taxon>Actinomycetes</taxon>
        <taxon>Micrococcales</taxon>
        <taxon>Microbacteriaceae</taxon>
        <taxon>Microbacterium</taxon>
    </lineage>
</organism>
<evidence type="ECO:0000256" key="1">
    <source>
        <dbReference type="ARBA" id="ARBA00022603"/>
    </source>
</evidence>
<evidence type="ECO:0000313" key="5">
    <source>
        <dbReference type="EMBL" id="KAA9110724.1"/>
    </source>
</evidence>
<keyword evidence="2 5" id="KW-0808">Transferase</keyword>
<dbReference type="PANTHER" id="PTHR43191">
    <property type="entry name" value="RRNA METHYLTRANSFERASE 3"/>
    <property type="match status" value="1"/>
</dbReference>
<evidence type="ECO:0000259" key="3">
    <source>
        <dbReference type="Pfam" id="PF00588"/>
    </source>
</evidence>
<dbReference type="InterPro" id="IPR001537">
    <property type="entry name" value="SpoU_MeTrfase"/>
</dbReference>
<dbReference type="InterPro" id="IPR029028">
    <property type="entry name" value="Alpha/beta_knot_MTases"/>
</dbReference>
<dbReference type="Gene3D" id="3.30.1330.30">
    <property type="match status" value="1"/>
</dbReference>
<dbReference type="Pfam" id="PF04705">
    <property type="entry name" value="TSNR_N"/>
    <property type="match status" value="1"/>
</dbReference>
<protein>
    <submittedName>
        <fullName evidence="5">NshR/TsnR family 23S rRNA methyltransferase</fullName>
    </submittedName>
</protein>
<dbReference type="InterPro" id="IPR029064">
    <property type="entry name" value="Ribosomal_eL30-like_sf"/>
</dbReference>
<dbReference type="AlphaFoldDB" id="A0A5J5J6H7"/>
<dbReference type="InterPro" id="IPR006795">
    <property type="entry name" value="Thiostrepton-R_Mease_TSNR_N"/>
</dbReference>
<dbReference type="InterPro" id="IPR051259">
    <property type="entry name" value="rRNA_Methyltransferase"/>
</dbReference>
<dbReference type="RefSeq" id="WP_150447498.1">
    <property type="nucleotide sequence ID" value="NZ_VYSA01000001.1"/>
</dbReference>
<sequence length="275" mass="29352">MAASTVTSEAPAYSEAQAIDSVRHPVARRIADVLRNRSSRPKIILIDDAENIEQAIASGIQLDSLYSTTRSIASGQSNPQHVSDDVPHHLLDDRVASELFGGQKHARAFALARAPRTPVLDDLRGTRGDLVVLDGVRLVGNIGAITRTACGLGAAGIILLDSGLRTTFDRRLIRASRGLVFSLPIVLTSRTECAQFLQHERISIATLSADAESPLRTIRSVTDRIAIVLGSERNGVSQGLNDLANHRYSIPMTPGVESLNVSVAAGIALYEHGAA</sequence>
<name>A0A5J5J6H7_9MICO</name>
<dbReference type="SUPFAM" id="SSF75217">
    <property type="entry name" value="alpha/beta knot"/>
    <property type="match status" value="1"/>
</dbReference>
<dbReference type="InterPro" id="IPR029026">
    <property type="entry name" value="tRNA_m1G_MTases_N"/>
</dbReference>
<evidence type="ECO:0000256" key="2">
    <source>
        <dbReference type="ARBA" id="ARBA00022679"/>
    </source>
</evidence>
<dbReference type="GO" id="GO:0003723">
    <property type="term" value="F:RNA binding"/>
    <property type="evidence" value="ECO:0007669"/>
    <property type="project" value="InterPro"/>
</dbReference>
<proteinExistence type="predicted"/>
<dbReference type="Gene3D" id="3.40.1280.10">
    <property type="match status" value="1"/>
</dbReference>
<dbReference type="Pfam" id="PF00588">
    <property type="entry name" value="SpoU_methylase"/>
    <property type="match status" value="1"/>
</dbReference>
<gene>
    <name evidence="5" type="ORF">F6B43_03520</name>
</gene>
<dbReference type="PANTHER" id="PTHR43191:SF2">
    <property type="entry name" value="RRNA METHYLTRANSFERASE 3, MITOCHONDRIAL"/>
    <property type="match status" value="1"/>
</dbReference>
<keyword evidence="6" id="KW-1185">Reference proteome</keyword>
<dbReference type="Proteomes" id="UP000325827">
    <property type="component" value="Unassembled WGS sequence"/>
</dbReference>
<evidence type="ECO:0000313" key="6">
    <source>
        <dbReference type="Proteomes" id="UP000325827"/>
    </source>
</evidence>
<reference evidence="6" key="1">
    <citation type="submission" date="2019-09" db="EMBL/GenBank/DDBJ databases">
        <title>Mumia zhuanghuii sp. nov. isolated from the intestinal contents of plateau pika (Ochotona curzoniae) in the Qinghai-Tibet plateau of China.</title>
        <authorList>
            <person name="Tian Z."/>
        </authorList>
    </citation>
    <scope>NUCLEOTIDE SEQUENCE [LARGE SCALE GENOMIC DNA]</scope>
    <source>
        <strain evidence="6">JCM 30598</strain>
    </source>
</reference>
<dbReference type="OrthoDB" id="9785673at2"/>